<dbReference type="PROSITE" id="PS50157">
    <property type="entry name" value="ZINC_FINGER_C2H2_2"/>
    <property type="match status" value="1"/>
</dbReference>
<evidence type="ECO:0000313" key="7">
    <source>
        <dbReference type="EMBL" id="CEK48738.1"/>
    </source>
</evidence>
<protein>
    <recommendedName>
        <fullName evidence="6">C2H2-type domain-containing protein</fullName>
    </recommendedName>
</protein>
<proteinExistence type="predicted"/>
<dbReference type="GO" id="GO:0008270">
    <property type="term" value="F:zinc ion binding"/>
    <property type="evidence" value="ECO:0007669"/>
    <property type="project" value="UniProtKB-KW"/>
</dbReference>
<feature type="non-terminal residue" evidence="7">
    <location>
        <position position="134"/>
    </location>
</feature>
<evidence type="ECO:0000259" key="6">
    <source>
        <dbReference type="PROSITE" id="PS50157"/>
    </source>
</evidence>
<organism evidence="7">
    <name type="scientific">Arion vulgaris</name>
    <dbReference type="NCBI Taxonomy" id="1028688"/>
    <lineage>
        <taxon>Eukaryota</taxon>
        <taxon>Metazoa</taxon>
        <taxon>Spiralia</taxon>
        <taxon>Lophotrochozoa</taxon>
        <taxon>Mollusca</taxon>
        <taxon>Gastropoda</taxon>
        <taxon>Heterobranchia</taxon>
        <taxon>Euthyneura</taxon>
        <taxon>Panpulmonata</taxon>
        <taxon>Eupulmonata</taxon>
        <taxon>Stylommatophora</taxon>
        <taxon>Helicina</taxon>
        <taxon>Arionoidea</taxon>
        <taxon>Arionidae</taxon>
        <taxon>Arion</taxon>
    </lineage>
</organism>
<dbReference type="SUPFAM" id="SSF57667">
    <property type="entry name" value="beta-beta-alpha zinc fingers"/>
    <property type="match status" value="1"/>
</dbReference>
<dbReference type="AlphaFoldDB" id="A0A0B6XY00"/>
<sequence length="134" mass="15359">MNQTRDMIDNVSFKETVGECNSTLTQSKDSVEFKNCLKEIEGFSEKCQVVLDSEHNADVVNDLWSDDEEKCRLHETVMEFQTQSIIETESQISEHGKPKNFKCDVCGAGFARSGHLKIHRRKHTGERPYKCDIC</sequence>
<keyword evidence="3 5" id="KW-0863">Zinc-finger</keyword>
<evidence type="ECO:0000256" key="1">
    <source>
        <dbReference type="ARBA" id="ARBA00022723"/>
    </source>
</evidence>
<dbReference type="PROSITE" id="PS00028">
    <property type="entry name" value="ZINC_FINGER_C2H2_1"/>
    <property type="match status" value="1"/>
</dbReference>
<keyword evidence="4" id="KW-0862">Zinc</keyword>
<dbReference type="GO" id="GO:0000981">
    <property type="term" value="F:DNA-binding transcription factor activity, RNA polymerase II-specific"/>
    <property type="evidence" value="ECO:0007669"/>
    <property type="project" value="TreeGrafter"/>
</dbReference>
<dbReference type="EMBL" id="HACG01001873">
    <property type="protein sequence ID" value="CEK48738.1"/>
    <property type="molecule type" value="Transcribed_RNA"/>
</dbReference>
<dbReference type="GO" id="GO:0000978">
    <property type="term" value="F:RNA polymerase II cis-regulatory region sequence-specific DNA binding"/>
    <property type="evidence" value="ECO:0007669"/>
    <property type="project" value="TreeGrafter"/>
</dbReference>
<dbReference type="Pfam" id="PF00096">
    <property type="entry name" value="zf-C2H2"/>
    <property type="match status" value="1"/>
</dbReference>
<evidence type="ECO:0000256" key="4">
    <source>
        <dbReference type="ARBA" id="ARBA00022833"/>
    </source>
</evidence>
<evidence type="ECO:0000256" key="3">
    <source>
        <dbReference type="ARBA" id="ARBA00022771"/>
    </source>
</evidence>
<feature type="domain" description="C2H2-type" evidence="6">
    <location>
        <begin position="101"/>
        <end position="128"/>
    </location>
</feature>
<dbReference type="Gene3D" id="3.30.160.60">
    <property type="entry name" value="Classic Zinc Finger"/>
    <property type="match status" value="1"/>
</dbReference>
<keyword evidence="1" id="KW-0479">Metal-binding</keyword>
<gene>
    <name evidence="7" type="primary">ORF5017</name>
</gene>
<evidence type="ECO:0000256" key="5">
    <source>
        <dbReference type="PROSITE-ProRule" id="PRU00042"/>
    </source>
</evidence>
<accession>A0A0B6XY00</accession>
<dbReference type="FunFam" id="3.30.160.60:FF:000072">
    <property type="entry name" value="zinc finger protein 143 isoform X1"/>
    <property type="match status" value="1"/>
</dbReference>
<reference evidence="7" key="1">
    <citation type="submission" date="2014-12" db="EMBL/GenBank/DDBJ databases">
        <title>Insight into the proteome of Arion vulgaris.</title>
        <authorList>
            <person name="Aradska J."/>
            <person name="Bulat T."/>
            <person name="Smidak R."/>
            <person name="Sarate P."/>
            <person name="Gangsoo J."/>
            <person name="Sialana F."/>
            <person name="Bilban M."/>
            <person name="Lubec G."/>
        </authorList>
    </citation>
    <scope>NUCLEOTIDE SEQUENCE</scope>
    <source>
        <tissue evidence="7">Skin</tissue>
    </source>
</reference>
<evidence type="ECO:0000256" key="2">
    <source>
        <dbReference type="ARBA" id="ARBA00022737"/>
    </source>
</evidence>
<dbReference type="InterPro" id="IPR036236">
    <property type="entry name" value="Znf_C2H2_sf"/>
</dbReference>
<dbReference type="InterPro" id="IPR013087">
    <property type="entry name" value="Znf_C2H2_type"/>
</dbReference>
<dbReference type="PANTHER" id="PTHR23235:SF120">
    <property type="entry name" value="KRUPPEL-LIKE FACTOR 15"/>
    <property type="match status" value="1"/>
</dbReference>
<dbReference type="SMART" id="SM00355">
    <property type="entry name" value="ZnF_C2H2"/>
    <property type="match status" value="1"/>
</dbReference>
<keyword evidence="2" id="KW-0677">Repeat</keyword>
<dbReference type="PANTHER" id="PTHR23235">
    <property type="entry name" value="KRUEPPEL-LIKE TRANSCRIPTION FACTOR"/>
    <property type="match status" value="1"/>
</dbReference>
<name>A0A0B6XY00_9EUPU</name>